<name>A0A2L1U8V3_9BACL</name>
<accession>A0A2L1U8V3</accession>
<dbReference type="GO" id="GO:0046348">
    <property type="term" value="P:amino sugar catabolic process"/>
    <property type="evidence" value="ECO:0007669"/>
    <property type="project" value="TreeGrafter"/>
</dbReference>
<keyword evidence="1 3" id="KW-0456">Lyase</keyword>
<keyword evidence="2" id="KW-0119">Carbohydrate metabolism</keyword>
<sequence>MIRIGKVYDNLMVDLQPTNEKLVYRSLRIIRLATRANQEAIDRVYEESGGHVKTAIVMILTGVGAEKAARLLRQAEGFVRKAVELAASEKE</sequence>
<dbReference type="FunFam" id="1.10.8.1080:FF:000001">
    <property type="entry name" value="N-acetylmuramic acid 6-phosphate etherase"/>
    <property type="match status" value="1"/>
</dbReference>
<dbReference type="EC" id="4.2.1.126" evidence="3"/>
<protein>
    <submittedName>
        <fullName evidence="3">N-acetylmuramic acid 6-phosphate etherase MurQ</fullName>
        <ecNumber evidence="3">4.2.1.126</ecNumber>
    </submittedName>
</protein>
<dbReference type="AlphaFoldDB" id="A0A2L1U8V3"/>
<proteinExistence type="predicted"/>
<dbReference type="PANTHER" id="PTHR10088:SF4">
    <property type="entry name" value="GLUCOKINASE REGULATORY PROTEIN"/>
    <property type="match status" value="1"/>
</dbReference>
<organism evidence="3 4">
    <name type="scientific">Paenibacillus larvae subsp. larvae</name>
    <dbReference type="NCBI Taxonomy" id="147375"/>
    <lineage>
        <taxon>Bacteria</taxon>
        <taxon>Bacillati</taxon>
        <taxon>Bacillota</taxon>
        <taxon>Bacilli</taxon>
        <taxon>Bacillales</taxon>
        <taxon>Paenibacillaceae</taxon>
        <taxon>Paenibacillus</taxon>
    </lineage>
</organism>
<evidence type="ECO:0000313" key="3">
    <source>
        <dbReference type="EMBL" id="AVF24618.1"/>
    </source>
</evidence>
<dbReference type="Gene3D" id="1.10.8.1080">
    <property type="match status" value="1"/>
</dbReference>
<dbReference type="GO" id="GO:0016803">
    <property type="term" value="F:ether hydrolase activity"/>
    <property type="evidence" value="ECO:0007669"/>
    <property type="project" value="TreeGrafter"/>
</dbReference>
<dbReference type="GO" id="GO:0016835">
    <property type="term" value="F:carbon-oxygen lyase activity"/>
    <property type="evidence" value="ECO:0007669"/>
    <property type="project" value="TreeGrafter"/>
</dbReference>
<evidence type="ECO:0000256" key="2">
    <source>
        <dbReference type="ARBA" id="ARBA00023277"/>
    </source>
</evidence>
<gene>
    <name evidence="3" type="primary">murQ_1</name>
    <name evidence="3" type="ORF">ERICIII_00378</name>
</gene>
<dbReference type="EMBL" id="CP019655">
    <property type="protein sequence ID" value="AVF24618.1"/>
    <property type="molecule type" value="Genomic_DNA"/>
</dbReference>
<evidence type="ECO:0000313" key="4">
    <source>
        <dbReference type="Proteomes" id="UP000239833"/>
    </source>
</evidence>
<dbReference type="GO" id="GO:0009254">
    <property type="term" value="P:peptidoglycan turnover"/>
    <property type="evidence" value="ECO:0007669"/>
    <property type="project" value="TreeGrafter"/>
</dbReference>
<dbReference type="Proteomes" id="UP000239833">
    <property type="component" value="Chromosome"/>
</dbReference>
<evidence type="ECO:0000256" key="1">
    <source>
        <dbReference type="ARBA" id="ARBA00023239"/>
    </source>
</evidence>
<reference evidence="4" key="1">
    <citation type="submission" date="2017-02" db="EMBL/GenBank/DDBJ databases">
        <title>Delineation of Paenibacillus larvae strains originating from foulbrood outbreaks.</title>
        <authorList>
            <person name="Beims H."/>
            <person name="Bunk B."/>
            <person name="Sproeer C."/>
            <person name="Mohr K.I."/>
            <person name="Pradella S."/>
            <person name="Guenther G."/>
            <person name="Rohde M."/>
            <person name="von der Ohe W."/>
            <person name="Steinert M."/>
        </authorList>
    </citation>
    <scope>NUCLEOTIDE SEQUENCE [LARGE SCALE GENOMIC DNA]</scope>
    <source>
        <strain evidence="4">Eric_III</strain>
    </source>
</reference>
<dbReference type="InterPro" id="IPR040190">
    <property type="entry name" value="MURQ/GCKR"/>
</dbReference>
<dbReference type="PANTHER" id="PTHR10088">
    <property type="entry name" value="GLUCOKINASE REGULATORY PROTEIN"/>
    <property type="match status" value="1"/>
</dbReference>